<sequence>MAPPRPSLSSSLTQSSVTSVARSSIDAPGLSRKLTFGSVRATSPSHFSASSPSLWSLPIDASHMYDPPESTKVIAQDKEKAGTVRIPLSLKASGNGTGLGAVAGVLSSPKAKKKRKLIIGGIHPQDERRFEAARRWCERFGEVSSFARVPNGDIYVDFRKAEVAETVCRVKARVYIDNVGSVCLSYFTGKRP</sequence>
<evidence type="ECO:0000256" key="1">
    <source>
        <dbReference type="SAM" id="MobiDB-lite"/>
    </source>
</evidence>
<gene>
    <name evidence="2" type="ORF">POSPLADRAFT_1037772</name>
</gene>
<feature type="region of interest" description="Disordered" evidence="1">
    <location>
        <begin position="1"/>
        <end position="25"/>
    </location>
</feature>
<evidence type="ECO:0000313" key="3">
    <source>
        <dbReference type="Proteomes" id="UP000194127"/>
    </source>
</evidence>
<dbReference type="AlphaFoldDB" id="A0A1X6NE16"/>
<keyword evidence="3" id="KW-1185">Reference proteome</keyword>
<reference evidence="2 3" key="1">
    <citation type="submission" date="2017-04" db="EMBL/GenBank/DDBJ databases">
        <title>Genome Sequence of the Model Brown-Rot Fungus Postia placenta SB12.</title>
        <authorList>
            <consortium name="DOE Joint Genome Institute"/>
            <person name="Gaskell J."/>
            <person name="Kersten P."/>
            <person name="Larrondo L.F."/>
            <person name="Canessa P."/>
            <person name="Martinez D."/>
            <person name="Hibbett D."/>
            <person name="Schmoll M."/>
            <person name="Kubicek C.P."/>
            <person name="Martinez A.T."/>
            <person name="Yadav J."/>
            <person name="Master E."/>
            <person name="Magnuson J.K."/>
            <person name="James T."/>
            <person name="Yaver D."/>
            <person name="Berka R."/>
            <person name="Labutti K."/>
            <person name="Lipzen A."/>
            <person name="Aerts A."/>
            <person name="Barry K."/>
            <person name="Henrissat B."/>
            <person name="Blanchette R."/>
            <person name="Grigoriev I."/>
            <person name="Cullen D."/>
        </authorList>
    </citation>
    <scope>NUCLEOTIDE SEQUENCE [LARGE SCALE GENOMIC DNA]</scope>
    <source>
        <strain evidence="2 3">MAD-698-R-SB12</strain>
    </source>
</reference>
<dbReference type="RefSeq" id="XP_024343679.1">
    <property type="nucleotide sequence ID" value="XM_024477262.1"/>
</dbReference>
<feature type="compositionally biased region" description="Low complexity" evidence="1">
    <location>
        <begin position="7"/>
        <end position="20"/>
    </location>
</feature>
<dbReference type="Proteomes" id="UP000194127">
    <property type="component" value="Unassembled WGS sequence"/>
</dbReference>
<dbReference type="GeneID" id="36322212"/>
<dbReference type="OrthoDB" id="3071736at2759"/>
<organism evidence="2 3">
    <name type="scientific">Postia placenta MAD-698-R-SB12</name>
    <dbReference type="NCBI Taxonomy" id="670580"/>
    <lineage>
        <taxon>Eukaryota</taxon>
        <taxon>Fungi</taxon>
        <taxon>Dikarya</taxon>
        <taxon>Basidiomycota</taxon>
        <taxon>Agaricomycotina</taxon>
        <taxon>Agaricomycetes</taxon>
        <taxon>Polyporales</taxon>
        <taxon>Adustoporiaceae</taxon>
        <taxon>Rhodonia</taxon>
    </lineage>
</organism>
<name>A0A1X6NE16_9APHY</name>
<protein>
    <submittedName>
        <fullName evidence="2">Uncharacterized protein</fullName>
    </submittedName>
</protein>
<proteinExistence type="predicted"/>
<evidence type="ECO:0000313" key="2">
    <source>
        <dbReference type="EMBL" id="OSX66885.1"/>
    </source>
</evidence>
<accession>A0A1X6NE16</accession>
<dbReference type="STRING" id="670580.A0A1X6NE16"/>
<dbReference type="EMBL" id="KZ110591">
    <property type="protein sequence ID" value="OSX66885.1"/>
    <property type="molecule type" value="Genomic_DNA"/>
</dbReference>